<dbReference type="Pfam" id="PF13385">
    <property type="entry name" value="Laminin_G_3"/>
    <property type="match status" value="1"/>
</dbReference>
<dbReference type="PANTHER" id="PTHR30600">
    <property type="entry name" value="CYTOCHROME C PEROXIDASE-RELATED"/>
    <property type="match status" value="1"/>
</dbReference>
<evidence type="ECO:0000259" key="8">
    <source>
        <dbReference type="PROSITE" id="PS50835"/>
    </source>
</evidence>
<keyword evidence="1 6" id="KW-0349">Heme</keyword>
<evidence type="ECO:0008006" key="12">
    <source>
        <dbReference type="Google" id="ProtNLM"/>
    </source>
</evidence>
<dbReference type="Gene3D" id="1.10.760.10">
    <property type="entry name" value="Cytochrome c-like domain"/>
    <property type="match status" value="2"/>
</dbReference>
<dbReference type="SUPFAM" id="SSF48726">
    <property type="entry name" value="Immunoglobulin"/>
    <property type="match status" value="1"/>
</dbReference>
<feature type="domain" description="Cytochrome c" evidence="9">
    <location>
        <begin position="1011"/>
        <end position="1138"/>
    </location>
</feature>
<protein>
    <recommendedName>
        <fullName evidence="12">Staphylococcus aureus surface protein A</fullName>
    </recommendedName>
</protein>
<feature type="chain" id="PRO_5021744137" description="Staphylococcus aureus surface protein A" evidence="7">
    <location>
        <begin position="21"/>
        <end position="1961"/>
    </location>
</feature>
<evidence type="ECO:0000256" key="3">
    <source>
        <dbReference type="ARBA" id="ARBA00022729"/>
    </source>
</evidence>
<dbReference type="Pfam" id="PF13927">
    <property type="entry name" value="Ig_3"/>
    <property type="match status" value="1"/>
</dbReference>
<dbReference type="EMBL" id="BKAG01000013">
    <property type="protein sequence ID" value="GEP42899.1"/>
    <property type="molecule type" value="Genomic_DNA"/>
</dbReference>
<evidence type="ECO:0000259" key="9">
    <source>
        <dbReference type="PROSITE" id="PS51007"/>
    </source>
</evidence>
<dbReference type="PANTHER" id="PTHR30600:SF10">
    <property type="entry name" value="BLL6722 PROTEIN"/>
    <property type="match status" value="1"/>
</dbReference>
<proteinExistence type="predicted"/>
<dbReference type="InterPro" id="IPR009056">
    <property type="entry name" value="Cyt_c-like_dom"/>
</dbReference>
<dbReference type="PROSITE" id="PS50835">
    <property type="entry name" value="IG_LIKE"/>
    <property type="match status" value="1"/>
</dbReference>
<dbReference type="SMART" id="SM00408">
    <property type="entry name" value="IGc2"/>
    <property type="match status" value="1"/>
</dbReference>
<evidence type="ECO:0000313" key="11">
    <source>
        <dbReference type="Proteomes" id="UP000321577"/>
    </source>
</evidence>
<dbReference type="InterPro" id="IPR051395">
    <property type="entry name" value="Cytochrome_c_Peroxidase/MauG"/>
</dbReference>
<keyword evidence="11" id="KW-1185">Reference proteome</keyword>
<dbReference type="InterPro" id="IPR036909">
    <property type="entry name" value="Cyt_c-like_dom_sf"/>
</dbReference>
<gene>
    <name evidence="10" type="ORF">BGE01nite_21900</name>
</gene>
<dbReference type="InterPro" id="IPR013783">
    <property type="entry name" value="Ig-like_fold"/>
</dbReference>
<evidence type="ECO:0000256" key="2">
    <source>
        <dbReference type="ARBA" id="ARBA00022723"/>
    </source>
</evidence>
<dbReference type="Gene3D" id="2.130.10.10">
    <property type="entry name" value="YVTN repeat-like/Quinoprotein amine dehydrogenase"/>
    <property type="match status" value="1"/>
</dbReference>
<dbReference type="SUPFAM" id="SSF49899">
    <property type="entry name" value="Concanavalin A-like lectins/glucanases"/>
    <property type="match status" value="1"/>
</dbReference>
<dbReference type="InterPro" id="IPR011044">
    <property type="entry name" value="Quino_amine_DH_bsu"/>
</dbReference>
<dbReference type="PROSITE" id="PS51007">
    <property type="entry name" value="CYTC"/>
    <property type="match status" value="2"/>
</dbReference>
<dbReference type="Pfam" id="PF13205">
    <property type="entry name" value="Big_5"/>
    <property type="match status" value="1"/>
</dbReference>
<feature type="signal peptide" evidence="7">
    <location>
        <begin position="1"/>
        <end position="20"/>
    </location>
</feature>
<dbReference type="SUPFAM" id="SSF50969">
    <property type="entry name" value="YVTN repeat-like/Quinoprotein amine dehydrogenase"/>
    <property type="match status" value="1"/>
</dbReference>
<accession>A0A512M840</accession>
<evidence type="ECO:0000256" key="6">
    <source>
        <dbReference type="PROSITE-ProRule" id="PRU00433"/>
    </source>
</evidence>
<keyword evidence="2 6" id="KW-0479">Metal-binding</keyword>
<evidence type="ECO:0000256" key="1">
    <source>
        <dbReference type="ARBA" id="ARBA00022617"/>
    </source>
</evidence>
<dbReference type="GO" id="GO:0020037">
    <property type="term" value="F:heme binding"/>
    <property type="evidence" value="ECO:0007669"/>
    <property type="project" value="InterPro"/>
</dbReference>
<dbReference type="InterPro" id="IPR036179">
    <property type="entry name" value="Ig-like_dom_sf"/>
</dbReference>
<keyword evidence="4" id="KW-0560">Oxidoreductase</keyword>
<dbReference type="SMART" id="SM00409">
    <property type="entry name" value="IG"/>
    <property type="match status" value="1"/>
</dbReference>
<dbReference type="Gene3D" id="2.60.120.260">
    <property type="entry name" value="Galactose-binding domain-like"/>
    <property type="match status" value="1"/>
</dbReference>
<dbReference type="Gene3D" id="2.60.120.200">
    <property type="match status" value="1"/>
</dbReference>
<dbReference type="InterPro" id="IPR032812">
    <property type="entry name" value="SbsA_Ig"/>
</dbReference>
<evidence type="ECO:0000256" key="5">
    <source>
        <dbReference type="ARBA" id="ARBA00023004"/>
    </source>
</evidence>
<dbReference type="InterPro" id="IPR007110">
    <property type="entry name" value="Ig-like_dom"/>
</dbReference>
<dbReference type="GO" id="GO:0004130">
    <property type="term" value="F:cytochrome-c peroxidase activity"/>
    <property type="evidence" value="ECO:0007669"/>
    <property type="project" value="TreeGrafter"/>
</dbReference>
<reference evidence="10 11" key="1">
    <citation type="submission" date="2019-07" db="EMBL/GenBank/DDBJ databases">
        <title>Whole genome shotgun sequence of Brevifollis gellanilyticus NBRC 108608.</title>
        <authorList>
            <person name="Hosoyama A."/>
            <person name="Uohara A."/>
            <person name="Ohji S."/>
            <person name="Ichikawa N."/>
        </authorList>
    </citation>
    <scope>NUCLEOTIDE SEQUENCE [LARGE SCALE GENOMIC DNA]</scope>
    <source>
        <strain evidence="10 11">NBRC 108608</strain>
    </source>
</reference>
<feature type="domain" description="Ig-like" evidence="8">
    <location>
        <begin position="1430"/>
        <end position="1509"/>
    </location>
</feature>
<dbReference type="Proteomes" id="UP000321577">
    <property type="component" value="Unassembled WGS sequence"/>
</dbReference>
<evidence type="ECO:0000256" key="4">
    <source>
        <dbReference type="ARBA" id="ARBA00023002"/>
    </source>
</evidence>
<feature type="domain" description="Cytochrome c" evidence="9">
    <location>
        <begin position="1156"/>
        <end position="1282"/>
    </location>
</feature>
<dbReference type="GO" id="GO:0009055">
    <property type="term" value="F:electron transfer activity"/>
    <property type="evidence" value="ECO:0007669"/>
    <property type="project" value="InterPro"/>
</dbReference>
<dbReference type="InterPro" id="IPR003598">
    <property type="entry name" value="Ig_sub2"/>
</dbReference>
<dbReference type="InterPro" id="IPR013320">
    <property type="entry name" value="ConA-like_dom_sf"/>
</dbReference>
<dbReference type="InterPro" id="IPR015943">
    <property type="entry name" value="WD40/YVTN_repeat-like_dom_sf"/>
</dbReference>
<organism evidence="10 11">
    <name type="scientific">Brevifollis gellanilyticus</name>
    <dbReference type="NCBI Taxonomy" id="748831"/>
    <lineage>
        <taxon>Bacteria</taxon>
        <taxon>Pseudomonadati</taxon>
        <taxon>Verrucomicrobiota</taxon>
        <taxon>Verrucomicrobiia</taxon>
        <taxon>Verrucomicrobiales</taxon>
        <taxon>Verrucomicrobiaceae</taxon>
    </lineage>
</organism>
<evidence type="ECO:0000256" key="7">
    <source>
        <dbReference type="SAM" id="SignalP"/>
    </source>
</evidence>
<name>A0A512M840_9BACT</name>
<dbReference type="OrthoDB" id="181722at2"/>
<comment type="caution">
    <text evidence="10">The sequence shown here is derived from an EMBL/GenBank/DDBJ whole genome shotgun (WGS) entry which is preliminary data.</text>
</comment>
<dbReference type="GO" id="GO:0046872">
    <property type="term" value="F:metal ion binding"/>
    <property type="evidence" value="ECO:0007669"/>
    <property type="project" value="UniProtKB-KW"/>
</dbReference>
<dbReference type="InterPro" id="IPR003599">
    <property type="entry name" value="Ig_sub"/>
</dbReference>
<dbReference type="Gene3D" id="2.60.40.10">
    <property type="entry name" value="Immunoglobulins"/>
    <property type="match status" value="2"/>
</dbReference>
<keyword evidence="3 7" id="KW-0732">Signal</keyword>
<dbReference type="RefSeq" id="WP_146850484.1">
    <property type="nucleotide sequence ID" value="NZ_BKAG01000013.1"/>
</dbReference>
<dbReference type="SUPFAM" id="SSF46626">
    <property type="entry name" value="Cytochrome c"/>
    <property type="match status" value="2"/>
</dbReference>
<keyword evidence="5 6" id="KW-0408">Iron</keyword>
<evidence type="ECO:0000313" key="10">
    <source>
        <dbReference type="EMBL" id="GEP42899.1"/>
    </source>
</evidence>
<sequence length="1961" mass="206321">MPPLFSKIVLFLGLTVPALAQVTTSGFQNLPRMEAPGTLLSHPITNGSEPIGRTTSINYLNGWIIVGAEQPGSRGGSDWLMRVYDISDPTNPIRRYPSDFGLPANQYPNNSWIYGNYGWNAHGTAQYGNLLLPDPIRVNGFGGIVERGGTNGIPDLAHLPVWYNRSAQAGPWNATLLWYDTDDSDITISRSYLGQNGFVINRPLGTFDHVGPYGGGDWHPMIFGDLLIMARSGGAANDGIVVYRLNYLNMDDGNAANDVVTPSYVGSLSGGFQGYWPNLFSDGTGLFVIGSTTNILMGADITSATMPGVTPNIQTLASMTVPDFSNASYPVYQDNFGFIHNRKIDMTRFLAGDANPIVLTLNEANPPRQAGAPALPQGSLVGVNCSQMSLPLGNLWLTGGYPIPNFNQGMGVWVHQQAADTTPPRVSFHIPQVNRTNYSRHAPLSFLIHEHPRNGGPRNGIDFTVRPVQAGDTLGAFVPGFLLHDFSGNMTFTPDASLAADTTYQVDFHSNPGLEIGFRDAAGNYIEPYSYRFSTGGGINSTLPPVFTSLTASNYQPAPNQQITATASATGTGQLQYRFNFDSSWTTWSTSATANFTYTIAGRPRVLAQVQDANGNIATNSMRLLVITALPGGPRPTQSSTMAIGDDAGVRRLWSVNPDANTVTVIRADTGEKLHEHAVGVNPRSIARDANGRYWVTCHGSDEIRVLNADGSTHATIPLAYGAAPFGVAPSPDGQSLFVTLYGSGHLHRYSAANPAAAPVVRSTFTTARAIAVSADGTRVLVTRFISPELEAEVAEFAGTSGALTLTRTFRLAASSTIDIGDRASGTPNYLSGIAISPDGTRAAIVSKQDNTQRGTFFGVGNLTHETTSRAVISLLDLANTQAEIPHSRRDFDNSDSPSAVTYTPLGDTLLVTLQGNNRVVGLDAFSLAPLVEQITTGSTFTSPAVISLDVGTGLAPQGVLVDATSQRVFTQDFMGRSITVLNAVPFLGQNQTALPNLVTTNAVSNELLSTQVLQGKRIFYNAADARMSADSYISCATCHVDGGHDGRVWDFTGRGEGLRRTTDLRGRTGMGHGAVHWSGNFDEIQDFEHDIRGPFGGTGFLNLSQQQFAAQHPSPASGKTGLSADLDALAAYVSSLTPAHTPRSPARNANGTFTAAALRGQTIFASQNCVSCHSGPSFTNSTLVNVGTQSTISGLRLGQTLPGIDTPTLHGLHATRTYLHHGQAATLEDVFGYAGGTFLPGASGQFFGTSTGPMSDDNTQGGGGFNRGMLAGGAAYLGGAEGSSGVTFNNVNGGSGGIARVAMRYVRQYNGGTAFLRVNGVQQQLTVERQYPDNSWQISGWRWLTVNVSLNAGATNTIEVVKGNGDLVVNALLVANAPQLTTAQPHRLVQDVLNSGDRSDLLAYLVQLDGRDAAGVPLAPPAAPSPLAPSIISEPSAITLAVGNTLHFTVAVGGTGPFTFQWNRGATPVGTNSPELTIPSVQLSDAGTYICTITNGQGSVSTTAAQVTVNPSLTITTTTLPAATVGVPYQVNLAAVGGVSARTWSLEGGVLPPGITLSASGLLSGSSVAPALSGLILRVTDTSGTDTQVLTLDVQPVAGFVSDPDLILHYTFDEGGGTQVWDSATAGNNHATTVTGAHWVSSGRFGGAYGPSDASNVINRFFPANQGDLNFTPRGDAFTISVWVRTTGAGGYRMVLGKDDGIVSGYAQIRMGTAGSMGILQGITGGQFSAQLGISPAVNDGQWHLLTLVNENVSGTWRSRFYYDGGVQFTQFNTGPGSTHPGLLRVGDTTLGGNPWLGQIDDLRIYRRALSAAEVTGLYTAPDVQSFSHWLTTNLTPAQQADPQLNGPGHDANGNGVPNAVEFALGSAAMTPLSLQLSGPPGNQTAHLSLTRNSLARGLTLIVESTTDFGTWTPLATSINGTVPTGPAVINEGAGIIRTLNVQSPAGVLPTFYRLRVLVP</sequence>